<name>A0A1I5Z064_9GAMM</name>
<keyword evidence="1" id="KW-0812">Transmembrane</keyword>
<evidence type="ECO:0000313" key="3">
    <source>
        <dbReference type="EMBL" id="SFQ49856.1"/>
    </source>
</evidence>
<sequence>MFHVYLGLAYLYVLWRFILPLPISKGGRTALAAVLLVVSKYHLIQIWVFGTMFSPEMPRWAVLVAGWTFCSFVLLFVFVVLADLANGVLSVLRVRAAKKLVGPSSRYLAASFALLLSAFGVYQAVQVPGVRTVEVRIKNLPQTMDGLRVVQLTDLHISKLFQAPWVDAVVARTNALDPDLILFTGDLIDGTTTDRKLDVAPLAGLRASLGIIGIPGNHEYYFNEPQWRAEFERLGMRMLLNEHVVIGAGTESLVIAGLTDEAAAQFGMAGPNLNAALRGVPEAAPIILLKHRPAGADRSAQAGIALQLSGHTHGGMIKGLDRIGRYANEGFVSGAYQVGAMTLYTSNGAGLWNGFPIRLGVPAEITELILRVDSST</sequence>
<feature type="domain" description="Calcineurin-like phosphoesterase" evidence="2">
    <location>
        <begin position="147"/>
        <end position="314"/>
    </location>
</feature>
<keyword evidence="1" id="KW-0472">Membrane</keyword>
<dbReference type="InterPro" id="IPR004843">
    <property type="entry name" value="Calcineurin-like_PHP"/>
</dbReference>
<dbReference type="Gene3D" id="3.60.21.10">
    <property type="match status" value="1"/>
</dbReference>
<reference evidence="4" key="1">
    <citation type="submission" date="2016-10" db="EMBL/GenBank/DDBJ databases">
        <authorList>
            <person name="Varghese N."/>
            <person name="Submissions S."/>
        </authorList>
    </citation>
    <scope>NUCLEOTIDE SEQUENCE [LARGE SCALE GENOMIC DNA]</scope>
    <source>
        <strain evidence="4">JCM 15604</strain>
    </source>
</reference>
<dbReference type="GO" id="GO:0016787">
    <property type="term" value="F:hydrolase activity"/>
    <property type="evidence" value="ECO:0007669"/>
    <property type="project" value="InterPro"/>
</dbReference>
<protein>
    <recommendedName>
        <fullName evidence="2">Calcineurin-like phosphoesterase domain-containing protein</fullName>
    </recommendedName>
</protein>
<accession>A0A1I5Z064</accession>
<evidence type="ECO:0000313" key="4">
    <source>
        <dbReference type="Proteomes" id="UP000182025"/>
    </source>
</evidence>
<dbReference type="PANTHER" id="PTHR31302:SF0">
    <property type="entry name" value="TRANSMEMBRANE PROTEIN WITH METALLOPHOSPHOESTERASE DOMAIN"/>
    <property type="match status" value="1"/>
</dbReference>
<dbReference type="PANTHER" id="PTHR31302">
    <property type="entry name" value="TRANSMEMBRANE PROTEIN WITH METALLOPHOSPHOESTERASE DOMAIN-RELATED"/>
    <property type="match status" value="1"/>
</dbReference>
<dbReference type="Pfam" id="PF00149">
    <property type="entry name" value="Metallophos"/>
    <property type="match status" value="1"/>
</dbReference>
<dbReference type="SUPFAM" id="SSF56300">
    <property type="entry name" value="Metallo-dependent phosphatases"/>
    <property type="match status" value="1"/>
</dbReference>
<dbReference type="InterPro" id="IPR029052">
    <property type="entry name" value="Metallo-depent_PP-like"/>
</dbReference>
<keyword evidence="1" id="KW-1133">Transmembrane helix</keyword>
<gene>
    <name evidence="3" type="ORF">SAMN05216177_11923</name>
</gene>
<feature type="transmembrane region" description="Helical" evidence="1">
    <location>
        <begin position="6"/>
        <end position="23"/>
    </location>
</feature>
<feature type="transmembrane region" description="Helical" evidence="1">
    <location>
        <begin position="107"/>
        <end position="125"/>
    </location>
</feature>
<feature type="transmembrane region" description="Helical" evidence="1">
    <location>
        <begin position="30"/>
        <end position="48"/>
    </location>
</feature>
<proteinExistence type="predicted"/>
<dbReference type="OrthoDB" id="9780884at2"/>
<dbReference type="Proteomes" id="UP000182025">
    <property type="component" value="Unassembled WGS sequence"/>
</dbReference>
<organism evidence="3 4">
    <name type="scientific">Ectopseudomonas toyotomiensis</name>
    <dbReference type="NCBI Taxonomy" id="554344"/>
    <lineage>
        <taxon>Bacteria</taxon>
        <taxon>Pseudomonadati</taxon>
        <taxon>Pseudomonadota</taxon>
        <taxon>Gammaproteobacteria</taxon>
        <taxon>Pseudomonadales</taxon>
        <taxon>Pseudomonadaceae</taxon>
        <taxon>Ectopseudomonas</taxon>
    </lineage>
</organism>
<feature type="transmembrane region" description="Helical" evidence="1">
    <location>
        <begin position="60"/>
        <end position="86"/>
    </location>
</feature>
<dbReference type="CDD" id="cd07385">
    <property type="entry name" value="MPP_YkuE_C"/>
    <property type="match status" value="1"/>
</dbReference>
<keyword evidence="4" id="KW-1185">Reference proteome</keyword>
<dbReference type="RefSeq" id="WP_074919134.1">
    <property type="nucleotide sequence ID" value="NZ_FOXK01000019.1"/>
</dbReference>
<evidence type="ECO:0000259" key="2">
    <source>
        <dbReference type="Pfam" id="PF00149"/>
    </source>
</evidence>
<evidence type="ECO:0000256" key="1">
    <source>
        <dbReference type="SAM" id="Phobius"/>
    </source>
</evidence>
<dbReference type="EMBL" id="FOXK01000019">
    <property type="protein sequence ID" value="SFQ49856.1"/>
    <property type="molecule type" value="Genomic_DNA"/>
</dbReference>
<dbReference type="InterPro" id="IPR051158">
    <property type="entry name" value="Metallophosphoesterase_sf"/>
</dbReference>
<dbReference type="AlphaFoldDB" id="A0A1I5Z064"/>